<comment type="caution">
    <text evidence="2">Once thought to be involved in copper homeostasis, experiments in E.coli have shown this is not the case.</text>
</comment>
<dbReference type="Proteomes" id="UP000647491">
    <property type="component" value="Unassembled WGS sequence"/>
</dbReference>
<dbReference type="HAMAP" id="MF_00795">
    <property type="entry name" value="CutC"/>
    <property type="match status" value="1"/>
</dbReference>
<evidence type="ECO:0000313" key="3">
    <source>
        <dbReference type="EMBL" id="MBC8599869.1"/>
    </source>
</evidence>
<dbReference type="RefSeq" id="WP_158356951.1">
    <property type="nucleotide sequence ID" value="NZ_JACRTJ010000025.1"/>
</dbReference>
<keyword evidence="2" id="KW-0963">Cytoplasm</keyword>
<sequence>MNKPLIEACVDSYQSCVNAWKGGADRLELCAHLAIGGCTPSPFVFRQVMEDCDHIKANILIRPRFGDFLYTEKEMELMCDEIRMFRLLGANGVVIGALTPDGDLDMEKMKRMMDCAGGMDVTLHRAFDMTRDPMETLEKAIELGCKTILTSGQQSDVVAGKDLLKDVYAAAAGRIDIMAGCGVKKWNIQEVHDHTGIVVFHTTGRKGALDSGMKYRKSTVAMGLPTLSEYEIWETDEQEFRECAQIVHSFGK</sequence>
<dbReference type="Gene3D" id="3.20.20.380">
    <property type="entry name" value="Copper homeostasis (CutC) domain"/>
    <property type="match status" value="1"/>
</dbReference>
<evidence type="ECO:0000256" key="2">
    <source>
        <dbReference type="HAMAP-Rule" id="MF_00795"/>
    </source>
</evidence>
<dbReference type="InterPro" id="IPR036822">
    <property type="entry name" value="CutC-like_dom_sf"/>
</dbReference>
<dbReference type="SUPFAM" id="SSF110395">
    <property type="entry name" value="CutC-like"/>
    <property type="match status" value="1"/>
</dbReference>
<comment type="similarity">
    <text evidence="1 2">Belongs to the CutC family.</text>
</comment>
<name>A0ABR7NUS9_9FIRM</name>
<dbReference type="InterPro" id="IPR005627">
    <property type="entry name" value="CutC-like"/>
</dbReference>
<protein>
    <recommendedName>
        <fullName evidence="2">PF03932 family protein CutC</fullName>
    </recommendedName>
</protein>
<dbReference type="EMBL" id="JACRTJ010000025">
    <property type="protein sequence ID" value="MBC8599869.1"/>
    <property type="molecule type" value="Genomic_DNA"/>
</dbReference>
<comment type="subcellular location">
    <subcellularLocation>
        <location evidence="2">Cytoplasm</location>
    </subcellularLocation>
</comment>
<proteinExistence type="inferred from homology"/>
<reference evidence="3 4" key="1">
    <citation type="submission" date="2020-08" db="EMBL/GenBank/DDBJ databases">
        <title>Genome public.</title>
        <authorList>
            <person name="Liu C."/>
            <person name="Sun Q."/>
        </authorList>
    </citation>
    <scope>NUCLEOTIDE SEQUENCE [LARGE SCALE GENOMIC DNA]</scope>
    <source>
        <strain evidence="3 4">BX10</strain>
    </source>
</reference>
<evidence type="ECO:0000313" key="4">
    <source>
        <dbReference type="Proteomes" id="UP000647491"/>
    </source>
</evidence>
<dbReference type="PANTHER" id="PTHR12598:SF0">
    <property type="entry name" value="COPPER HOMEOSTASIS PROTEIN CUTC HOMOLOG"/>
    <property type="match status" value="1"/>
</dbReference>
<comment type="caution">
    <text evidence="3">The sequence shown here is derived from an EMBL/GenBank/DDBJ whole genome shotgun (WGS) entry which is preliminary data.</text>
</comment>
<organism evidence="3 4">
    <name type="scientific">Enterocloster hominis</name>
    <name type="common">ex Liu et al. 2021</name>
    <dbReference type="NCBI Taxonomy" id="2763663"/>
    <lineage>
        <taxon>Bacteria</taxon>
        <taxon>Bacillati</taxon>
        <taxon>Bacillota</taxon>
        <taxon>Clostridia</taxon>
        <taxon>Lachnospirales</taxon>
        <taxon>Lachnospiraceae</taxon>
        <taxon>Enterocloster</taxon>
    </lineage>
</organism>
<keyword evidence="4" id="KW-1185">Reference proteome</keyword>
<gene>
    <name evidence="2" type="primary">cutC</name>
    <name evidence="3" type="ORF">H8708_11645</name>
</gene>
<evidence type="ECO:0000256" key="1">
    <source>
        <dbReference type="ARBA" id="ARBA00007768"/>
    </source>
</evidence>
<accession>A0ABR7NUS9</accession>
<dbReference type="PANTHER" id="PTHR12598">
    <property type="entry name" value="COPPER HOMEOSTASIS PROTEIN CUTC"/>
    <property type="match status" value="1"/>
</dbReference>
<dbReference type="Pfam" id="PF03932">
    <property type="entry name" value="CutC"/>
    <property type="match status" value="1"/>
</dbReference>